<reference evidence="3" key="1">
    <citation type="journal article" date="2019" name="Int. J. Syst. Evol. Microbiol.">
        <title>The Global Catalogue of Microorganisms (GCM) 10K type strain sequencing project: providing services to taxonomists for standard genome sequencing and annotation.</title>
        <authorList>
            <consortium name="The Broad Institute Genomics Platform"/>
            <consortium name="The Broad Institute Genome Sequencing Center for Infectious Disease"/>
            <person name="Wu L."/>
            <person name="Ma J."/>
        </authorList>
    </citation>
    <scope>NUCLEOTIDE SEQUENCE [LARGE SCALE GENOMIC DNA]</scope>
    <source>
        <strain evidence="3">JCM 16703</strain>
    </source>
</reference>
<name>A0ABP7Y5A4_9ACTN</name>
<keyword evidence="1" id="KW-0472">Membrane</keyword>
<protein>
    <recommendedName>
        <fullName evidence="4">Fenitrothion hydrolase</fullName>
    </recommendedName>
</protein>
<feature type="transmembrane region" description="Helical" evidence="1">
    <location>
        <begin position="108"/>
        <end position="130"/>
    </location>
</feature>
<evidence type="ECO:0008006" key="4">
    <source>
        <dbReference type="Google" id="ProtNLM"/>
    </source>
</evidence>
<evidence type="ECO:0000313" key="2">
    <source>
        <dbReference type="EMBL" id="GAA4130452.1"/>
    </source>
</evidence>
<sequence length="451" mass="48721">MGLTAATDVPVAHGIGGAKDLPISPELAILGAVAALTVSFVVLAVAWRTPRFDEATSGTPAPSLLTTVVDSLAFRVLARTFGMAVFCWATFAAVFGKDLLTNPFFGMFYVWWWVGLVPLSVLLGPVWKAISPVRTINLLFAKVSGGSPDSGVFTYPERLGYWPAAFGLYAFVWMELVYPYSTELGPVRLWFAIYVAAMLLGGALFGTTFYERADPFEVYSSLVAKLSMWGRRDGAIIVRSPLANLDTVVPRPGLVAVVAVLFGSTAFDSFKDSSHWISFIQTTPVVKDHNWANQLANNAGLLVFCLGVGLVFWIGTASTGVGPDQRRRDLPRLFAHSVIPIIVGYIVAHYLSYLVEVGQDTLIRASDPLSDGSNYLGTGNLSVDYWLSYHPTFLANTKVISVVVGHVLGVIAAHDRAIKLLPKQHQVTGQLPLLVAMVAFTAGGLYLLFAA</sequence>
<keyword evidence="1" id="KW-0812">Transmembrane</keyword>
<feature type="transmembrane region" description="Helical" evidence="1">
    <location>
        <begin position="299"/>
        <end position="321"/>
    </location>
</feature>
<keyword evidence="3" id="KW-1185">Reference proteome</keyword>
<feature type="transmembrane region" description="Helical" evidence="1">
    <location>
        <begin position="72"/>
        <end position="96"/>
    </location>
</feature>
<dbReference type="EMBL" id="BAAAZH010000037">
    <property type="protein sequence ID" value="GAA4130452.1"/>
    <property type="molecule type" value="Genomic_DNA"/>
</dbReference>
<keyword evidence="1" id="KW-1133">Transmembrane helix</keyword>
<gene>
    <name evidence="2" type="ORF">GCM10022215_44060</name>
</gene>
<evidence type="ECO:0000256" key="1">
    <source>
        <dbReference type="SAM" id="Phobius"/>
    </source>
</evidence>
<comment type="caution">
    <text evidence="2">The sequence shown here is derived from an EMBL/GenBank/DDBJ whole genome shotgun (WGS) entry which is preliminary data.</text>
</comment>
<feature type="transmembrane region" description="Helical" evidence="1">
    <location>
        <begin position="333"/>
        <end position="352"/>
    </location>
</feature>
<evidence type="ECO:0000313" key="3">
    <source>
        <dbReference type="Proteomes" id="UP001501495"/>
    </source>
</evidence>
<accession>A0ABP7Y5A4</accession>
<dbReference type="RefSeq" id="WP_344735713.1">
    <property type="nucleotide sequence ID" value="NZ_BAAAZH010000037.1"/>
</dbReference>
<dbReference type="Proteomes" id="UP001501495">
    <property type="component" value="Unassembled WGS sequence"/>
</dbReference>
<feature type="transmembrane region" description="Helical" evidence="1">
    <location>
        <begin position="393"/>
        <end position="411"/>
    </location>
</feature>
<organism evidence="2 3">
    <name type="scientific">Nocardioides fonticola</name>
    <dbReference type="NCBI Taxonomy" id="450363"/>
    <lineage>
        <taxon>Bacteria</taxon>
        <taxon>Bacillati</taxon>
        <taxon>Actinomycetota</taxon>
        <taxon>Actinomycetes</taxon>
        <taxon>Propionibacteriales</taxon>
        <taxon>Nocardioidaceae</taxon>
        <taxon>Nocardioides</taxon>
    </lineage>
</organism>
<feature type="transmembrane region" description="Helical" evidence="1">
    <location>
        <begin position="189"/>
        <end position="210"/>
    </location>
</feature>
<feature type="transmembrane region" description="Helical" evidence="1">
    <location>
        <begin position="431"/>
        <end position="449"/>
    </location>
</feature>
<proteinExistence type="predicted"/>
<feature type="transmembrane region" description="Helical" evidence="1">
    <location>
        <begin position="27"/>
        <end position="47"/>
    </location>
</feature>
<feature type="transmembrane region" description="Helical" evidence="1">
    <location>
        <begin position="159"/>
        <end position="177"/>
    </location>
</feature>